<gene>
    <name evidence="1" type="ORF">D1223_07325</name>
</gene>
<protein>
    <submittedName>
        <fullName evidence="1">CopG family transcriptional regulator</fullName>
    </submittedName>
</protein>
<dbReference type="AlphaFoldDB" id="A0A399RFT0"/>
<dbReference type="EMBL" id="QWFX01000006">
    <property type="protein sequence ID" value="RIJ30436.1"/>
    <property type="molecule type" value="Genomic_DNA"/>
</dbReference>
<name>A0A399RFT0_9PROT</name>
<keyword evidence="2" id="KW-1185">Reference proteome</keyword>
<accession>A0A399RFT0</accession>
<evidence type="ECO:0000313" key="1">
    <source>
        <dbReference type="EMBL" id="RIJ30436.1"/>
    </source>
</evidence>
<dbReference type="Proteomes" id="UP000266385">
    <property type="component" value="Unassembled WGS sequence"/>
</dbReference>
<reference evidence="1 2" key="1">
    <citation type="submission" date="2018-08" db="EMBL/GenBank/DDBJ databases">
        <title>Henriciella mobilis sp. nov., isolated from seawater.</title>
        <authorList>
            <person name="Cheng H."/>
            <person name="Wu Y.-H."/>
            <person name="Xu X.-W."/>
            <person name="Guo L.-L."/>
        </authorList>
    </citation>
    <scope>NUCLEOTIDE SEQUENCE [LARGE SCALE GENOMIC DNA]</scope>
    <source>
        <strain evidence="1 2">JN25</strain>
    </source>
</reference>
<sequence length="167" mass="18799">MPSTKPRIWSYIDPLNHARLKALAKRPGSNESQIVNDALTAFFMGEHEVKRDAALIRRLDRMTRQAESLNRSQVITAEAFALFVRYFLTVIPPVPDADKRAAQAQGAARFERFIESLQTVLADGETVIFAALQDVMSDESAFFTKDELMRLHETPPAPDSEREHADA</sequence>
<comment type="caution">
    <text evidence="1">The sequence shown here is derived from an EMBL/GenBank/DDBJ whole genome shotgun (WGS) entry which is preliminary data.</text>
</comment>
<dbReference type="RefSeq" id="WP_119375751.1">
    <property type="nucleotide sequence ID" value="NZ_QWFX01000006.1"/>
</dbReference>
<dbReference type="OrthoDB" id="9803941at2"/>
<evidence type="ECO:0000313" key="2">
    <source>
        <dbReference type="Proteomes" id="UP000266385"/>
    </source>
</evidence>
<organism evidence="1 2">
    <name type="scientific">Henriciella mobilis</name>
    <dbReference type="NCBI Taxonomy" id="2305467"/>
    <lineage>
        <taxon>Bacteria</taxon>
        <taxon>Pseudomonadati</taxon>
        <taxon>Pseudomonadota</taxon>
        <taxon>Alphaproteobacteria</taxon>
        <taxon>Hyphomonadales</taxon>
        <taxon>Hyphomonadaceae</taxon>
        <taxon>Henriciella</taxon>
    </lineage>
</organism>
<proteinExistence type="predicted"/>